<evidence type="ECO:0000313" key="4">
    <source>
        <dbReference type="RefSeq" id="XP_013067363.2"/>
    </source>
</evidence>
<evidence type="ECO:0000313" key="3">
    <source>
        <dbReference type="Proteomes" id="UP001165740"/>
    </source>
</evidence>
<dbReference type="GeneID" id="106055596"/>
<proteinExistence type="predicted"/>
<keyword evidence="3" id="KW-1185">Reference proteome</keyword>
<dbReference type="OrthoDB" id="10282290at2759"/>
<protein>
    <submittedName>
        <fullName evidence="4">Uncharacterized protein LOC106055596</fullName>
    </submittedName>
</protein>
<organism evidence="3 4">
    <name type="scientific">Biomphalaria glabrata</name>
    <name type="common">Bloodfluke planorb</name>
    <name type="synonym">Freshwater snail</name>
    <dbReference type="NCBI Taxonomy" id="6526"/>
    <lineage>
        <taxon>Eukaryota</taxon>
        <taxon>Metazoa</taxon>
        <taxon>Spiralia</taxon>
        <taxon>Lophotrochozoa</taxon>
        <taxon>Mollusca</taxon>
        <taxon>Gastropoda</taxon>
        <taxon>Heterobranchia</taxon>
        <taxon>Euthyneura</taxon>
        <taxon>Panpulmonata</taxon>
        <taxon>Hygrophila</taxon>
        <taxon>Lymnaeoidea</taxon>
        <taxon>Planorbidae</taxon>
        <taxon>Biomphalaria</taxon>
    </lineage>
</organism>
<dbReference type="SUPFAM" id="SSF141086">
    <property type="entry name" value="Agglutinin HPA-like"/>
    <property type="match status" value="1"/>
</dbReference>
<accession>A0A9U8DZG1</accession>
<gene>
    <name evidence="4" type="primary">LOC106055596</name>
</gene>
<feature type="signal peptide" evidence="1">
    <location>
        <begin position="1"/>
        <end position="20"/>
    </location>
</feature>
<name>A0A9U8DZG1_BIOGL</name>
<dbReference type="AlphaFoldDB" id="A0A9U8DZG1"/>
<dbReference type="Pfam" id="PF09458">
    <property type="entry name" value="H_lectin"/>
    <property type="match status" value="1"/>
</dbReference>
<feature type="domain" description="H-type lectin" evidence="2">
    <location>
        <begin position="242"/>
        <end position="307"/>
    </location>
</feature>
<dbReference type="GO" id="GO:0030246">
    <property type="term" value="F:carbohydrate binding"/>
    <property type="evidence" value="ECO:0007669"/>
    <property type="project" value="InterPro"/>
</dbReference>
<keyword evidence="1" id="KW-0732">Signal</keyword>
<dbReference type="Proteomes" id="UP001165740">
    <property type="component" value="Chromosome 15"/>
</dbReference>
<feature type="chain" id="PRO_5040736627" evidence="1">
    <location>
        <begin position="21"/>
        <end position="309"/>
    </location>
</feature>
<sequence>MLLQLLCASSLLVLTNITNGAKLVLESDNKVIYPVATKKLNLRCSVKKGNWGLREHGSDTKNNSQELGATSVSSEELFEHLMSIVITEGKRQTIASVTGCDKPVIERAFEGVVTAVGNAENSSELEEMGHLTLTWDRPLLKDADNFTCEAFALNPDKASASLSVSLEITAVEPNLSDLLDYISSNDRQVELLKQNWTFLQETFNSVQAIILQLQGKTNDFDTALAGLKSQNIQSGTFECRDVTIKFARPFDFPPKIFSSFIDLNFESNYAVQYTINYVSVNETHFTVRCTLGRYSQYINAKIEWIAIDV</sequence>
<dbReference type="RefSeq" id="XP_013067363.2">
    <property type="nucleotide sequence ID" value="XM_013211909.2"/>
</dbReference>
<dbReference type="GO" id="GO:0007155">
    <property type="term" value="P:cell adhesion"/>
    <property type="evidence" value="ECO:0007669"/>
    <property type="project" value="InterPro"/>
</dbReference>
<dbReference type="KEGG" id="bgt:106055596"/>
<reference evidence="4" key="1">
    <citation type="submission" date="2025-08" db="UniProtKB">
        <authorList>
            <consortium name="RefSeq"/>
        </authorList>
    </citation>
    <scope>IDENTIFICATION</scope>
</reference>
<evidence type="ECO:0000259" key="2">
    <source>
        <dbReference type="Pfam" id="PF09458"/>
    </source>
</evidence>
<dbReference type="InterPro" id="IPR019019">
    <property type="entry name" value="H-type_lectin_domain"/>
</dbReference>
<evidence type="ECO:0000256" key="1">
    <source>
        <dbReference type="SAM" id="SignalP"/>
    </source>
</evidence>
<dbReference type="Gene3D" id="2.60.40.2080">
    <property type="match status" value="1"/>
</dbReference>
<dbReference type="InterPro" id="IPR037221">
    <property type="entry name" value="H-type_lectin_dom_sf"/>
</dbReference>